<dbReference type="Proteomes" id="UP000276506">
    <property type="component" value="Unassembled WGS sequence"/>
</dbReference>
<dbReference type="AlphaFoldDB" id="A0A427DYU2"/>
<evidence type="ECO:0000313" key="2">
    <source>
        <dbReference type="EMBL" id="RRV08850.1"/>
    </source>
</evidence>
<evidence type="ECO:0000313" key="3">
    <source>
        <dbReference type="Proteomes" id="UP000276506"/>
    </source>
</evidence>
<accession>A0A427DYU2</accession>
<proteinExistence type="predicted"/>
<comment type="caution">
    <text evidence="2">The sequence shown here is derived from an EMBL/GenBank/DDBJ whole genome shotgun (WGS) entry which is preliminary data.</text>
</comment>
<keyword evidence="1" id="KW-0472">Membrane</keyword>
<gene>
    <name evidence="2" type="ORF">EGJ28_16430</name>
</gene>
<evidence type="ECO:0000256" key="1">
    <source>
        <dbReference type="SAM" id="Phobius"/>
    </source>
</evidence>
<protein>
    <submittedName>
        <fullName evidence="2">Uncharacterized protein</fullName>
    </submittedName>
</protein>
<keyword evidence="1" id="KW-1133">Transmembrane helix</keyword>
<name>A0A427DYU2_9GAMM</name>
<sequence>MSTRNIRCEWFGHANESTGPDRTTDFPSERFVCTRCGHTHSVNEWATPEPAPKIRKALLIVIALGLLGYLPTVFQDAQTYRSIVGKKGVCCGFVPESVISRPVTYALVDAWSEPVWRRNEVGTERWLISEGEVDGELKFWRILERQQISNQQEGQGQ</sequence>
<keyword evidence="1" id="KW-0812">Transmembrane</keyword>
<dbReference type="RefSeq" id="WP_125877982.1">
    <property type="nucleotide sequence ID" value="NZ_RHQL01000010.1"/>
</dbReference>
<organism evidence="2 3">
    <name type="scientific">Stutzerimonas xanthomarina</name>
    <dbReference type="NCBI Taxonomy" id="271420"/>
    <lineage>
        <taxon>Bacteria</taxon>
        <taxon>Pseudomonadati</taxon>
        <taxon>Pseudomonadota</taxon>
        <taxon>Gammaproteobacteria</taxon>
        <taxon>Pseudomonadales</taxon>
        <taxon>Pseudomonadaceae</taxon>
        <taxon>Stutzerimonas</taxon>
    </lineage>
</organism>
<feature type="transmembrane region" description="Helical" evidence="1">
    <location>
        <begin position="57"/>
        <end position="74"/>
    </location>
</feature>
<reference evidence="2 3" key="1">
    <citation type="submission" date="2018-10" db="EMBL/GenBank/DDBJ databases">
        <title>Transmission dynamics of multidrug resistant bacteria on intensive care unit surfaces.</title>
        <authorList>
            <person name="D'Souza A.W."/>
            <person name="Potter R.F."/>
            <person name="Wallace M."/>
            <person name="Shupe A."/>
            <person name="Patel S."/>
            <person name="Sun S."/>
            <person name="Gul D."/>
            <person name="Kwon J.H."/>
            <person name="Andleeb S."/>
            <person name="Burnham C.-A.D."/>
            <person name="Dantas G."/>
        </authorList>
    </citation>
    <scope>NUCLEOTIDE SEQUENCE [LARGE SCALE GENOMIC DNA]</scope>
    <source>
        <strain evidence="2 3">PX_177</strain>
    </source>
</reference>
<dbReference type="EMBL" id="RHQL01000010">
    <property type="protein sequence ID" value="RRV08850.1"/>
    <property type="molecule type" value="Genomic_DNA"/>
</dbReference>